<evidence type="ECO:0000259" key="2">
    <source>
        <dbReference type="SMART" id="SM00646"/>
    </source>
</evidence>
<dbReference type="GO" id="GO:0009253">
    <property type="term" value="P:peptidoglycan catabolic process"/>
    <property type="evidence" value="ECO:0007669"/>
    <property type="project" value="InterPro"/>
</dbReference>
<dbReference type="RefSeq" id="WP_094375754.1">
    <property type="nucleotide sequence ID" value="NZ_NOKA02000021.1"/>
</dbReference>
<organism evidence="3 6">
    <name type="scientific">Lachnotalea glycerini</name>
    <dbReference type="NCBI Taxonomy" id="1763509"/>
    <lineage>
        <taxon>Bacteria</taxon>
        <taxon>Bacillati</taxon>
        <taxon>Bacillota</taxon>
        <taxon>Clostridia</taxon>
        <taxon>Lachnospirales</taxon>
        <taxon>Lachnospiraceae</taxon>
        <taxon>Lachnotalea</taxon>
    </lineage>
</organism>
<evidence type="ECO:0000313" key="3">
    <source>
        <dbReference type="EMBL" id="PXV85600.1"/>
    </source>
</evidence>
<comment type="caution">
    <text evidence="3">The sequence shown here is derived from an EMBL/GenBank/DDBJ whole genome shotgun (WGS) entry which is preliminary data.</text>
</comment>
<evidence type="ECO:0000313" key="6">
    <source>
        <dbReference type="Proteomes" id="UP000247523"/>
    </source>
</evidence>
<dbReference type="Proteomes" id="UP000247523">
    <property type="component" value="Unassembled WGS sequence"/>
</dbReference>
<dbReference type="AlphaFoldDB" id="A0A255IT15"/>
<dbReference type="InterPro" id="IPR002508">
    <property type="entry name" value="MurNAc-LAA_cat"/>
</dbReference>
<dbReference type="GO" id="GO:0008745">
    <property type="term" value="F:N-acetylmuramoyl-L-alanine amidase activity"/>
    <property type="evidence" value="ECO:0007669"/>
    <property type="project" value="InterPro"/>
</dbReference>
<proteinExistence type="predicted"/>
<evidence type="ECO:0000313" key="5">
    <source>
        <dbReference type="Proteomes" id="UP000216411"/>
    </source>
</evidence>
<dbReference type="Proteomes" id="UP000216411">
    <property type="component" value="Unassembled WGS sequence"/>
</dbReference>
<dbReference type="PANTHER" id="PTHR30404">
    <property type="entry name" value="N-ACETYLMURAMOYL-L-ALANINE AMIDASE"/>
    <property type="match status" value="1"/>
</dbReference>
<keyword evidence="5" id="KW-1185">Reference proteome</keyword>
<reference evidence="4 5" key="1">
    <citation type="journal article" date="2017" name="Genome Announc.">
        <title>Draft Genome Sequence of a Sporulating and Motile Strain of Lachnotalea glycerini Isolated from Water in Quebec City, Canada.</title>
        <authorList>
            <person name="Maheux A.F."/>
            <person name="Boudreau D.K."/>
            <person name="Berube E."/>
            <person name="Boissinot M."/>
            <person name="Raymond F."/>
            <person name="Brodeur S."/>
            <person name="Corbeil J."/>
            <person name="Isabel S."/>
            <person name="Omar R.F."/>
            <person name="Bergeron M.G."/>
        </authorList>
    </citation>
    <scope>NUCLEOTIDE SEQUENCE [LARGE SCALE GENOMIC DNA]</scope>
    <source>
        <strain evidence="4 5">CCRI-19302</strain>
    </source>
</reference>
<dbReference type="EMBL" id="NOKA02000021">
    <property type="protein sequence ID" value="RDY31136.1"/>
    <property type="molecule type" value="Genomic_DNA"/>
</dbReference>
<dbReference type="CDD" id="cd02696">
    <property type="entry name" value="MurNAc-LAA"/>
    <property type="match status" value="1"/>
</dbReference>
<dbReference type="PANTHER" id="PTHR30404:SF0">
    <property type="entry name" value="N-ACETYLMURAMOYL-L-ALANINE AMIDASE AMIC"/>
    <property type="match status" value="1"/>
</dbReference>
<dbReference type="InterPro" id="IPR050695">
    <property type="entry name" value="N-acetylmuramoyl_amidase_3"/>
</dbReference>
<gene>
    <name evidence="3" type="ORF">C8E03_11633</name>
    <name evidence="4" type="ORF">CG710_011135</name>
</gene>
<sequence>MAIRIFIDQGHNPIGYHNSGAEGNGLYESDITYMVGRYLADLLEKDPRFEVRTSRNTASEILGTDNISSLNERVTEANNWPANYFISIHVNANDNPNINGTEVYVSSLYSESYWLGDDVLREIVRRLGTNNNGVIIRPSLYVLRNTNMPAILVELAYITNSSDAWKLANQQYAFAYAIYIGVLNYFGLKPL</sequence>
<keyword evidence="1" id="KW-0378">Hydrolase</keyword>
<feature type="domain" description="MurNAc-LAA" evidence="2">
    <location>
        <begin position="74"/>
        <end position="183"/>
    </location>
</feature>
<dbReference type="SMART" id="SM00646">
    <property type="entry name" value="Ami_3"/>
    <property type="match status" value="1"/>
</dbReference>
<dbReference type="OrthoDB" id="9772024at2"/>
<dbReference type="GO" id="GO:0030288">
    <property type="term" value="C:outer membrane-bounded periplasmic space"/>
    <property type="evidence" value="ECO:0007669"/>
    <property type="project" value="TreeGrafter"/>
</dbReference>
<dbReference type="SUPFAM" id="SSF53187">
    <property type="entry name" value="Zn-dependent exopeptidases"/>
    <property type="match status" value="1"/>
</dbReference>
<name>A0A255IT15_9FIRM</name>
<accession>A0A255IT15</accession>
<dbReference type="EMBL" id="QICS01000016">
    <property type="protein sequence ID" value="PXV85600.1"/>
    <property type="molecule type" value="Genomic_DNA"/>
</dbReference>
<protein>
    <submittedName>
        <fullName evidence="3">N-acetylmuramoyl-L-alanine amidase</fullName>
    </submittedName>
</protein>
<evidence type="ECO:0000313" key="4">
    <source>
        <dbReference type="EMBL" id="RDY31136.1"/>
    </source>
</evidence>
<reference evidence="4" key="3">
    <citation type="submission" date="2018-07" db="EMBL/GenBank/DDBJ databases">
        <authorList>
            <person name="Quirk P.G."/>
            <person name="Krulwich T.A."/>
        </authorList>
    </citation>
    <scope>NUCLEOTIDE SEQUENCE</scope>
    <source>
        <strain evidence="4">CCRI-19302</strain>
    </source>
</reference>
<dbReference type="Gene3D" id="3.40.630.40">
    <property type="entry name" value="Zn-dependent exopeptidases"/>
    <property type="match status" value="1"/>
</dbReference>
<evidence type="ECO:0000256" key="1">
    <source>
        <dbReference type="ARBA" id="ARBA00022801"/>
    </source>
</evidence>
<reference evidence="3 6" key="2">
    <citation type="submission" date="2018-05" db="EMBL/GenBank/DDBJ databases">
        <title>Genomic Encyclopedia of Type Strains, Phase IV (KMG-IV): sequencing the most valuable type-strain genomes for metagenomic binning, comparative biology and taxonomic classification.</title>
        <authorList>
            <person name="Goeker M."/>
        </authorList>
    </citation>
    <scope>NUCLEOTIDE SEQUENCE [LARGE SCALE GENOMIC DNA]</scope>
    <source>
        <strain evidence="3 6">DSM 28816</strain>
    </source>
</reference>
<dbReference type="Pfam" id="PF01520">
    <property type="entry name" value="Amidase_3"/>
    <property type="match status" value="1"/>
</dbReference>